<geneLocation type="plasmid" evidence="2 3">
    <name>unnamed1</name>
</geneLocation>
<reference evidence="2 3" key="1">
    <citation type="submission" date="2020-01" db="EMBL/GenBank/DDBJ databases">
        <title>Genome sequencing of strain KACC 21507.</title>
        <authorList>
            <person name="Heo J."/>
            <person name="Kim S.-J."/>
            <person name="Kim J.-S."/>
            <person name="Hong S.-B."/>
            <person name="Kwon S.-W."/>
        </authorList>
    </citation>
    <scope>NUCLEOTIDE SEQUENCE [LARGE SCALE GENOMIC DNA]</scope>
    <source>
        <strain evidence="2 3">KACC 21507</strain>
        <plasmid evidence="2 3">unnamed1</plasmid>
    </source>
</reference>
<feature type="compositionally biased region" description="Low complexity" evidence="1">
    <location>
        <begin position="30"/>
        <end position="42"/>
    </location>
</feature>
<sequence>MREEDIMIEVAVPKAGLKNNQTSESKPGASNKVTSSSKKFSSLLTENEAKTSTTNSVSKKGSKNQSKPKQDTNPSSEQSSSDNTFAQANDRPANQKTSSDTNIPLKTKDKSELVTDEPKDKKQSNHSDQSENIIYPYLDINPINYELSSPDKSIGTQFIIDNNRKSDKDTNFIEFDSSHIESDNDETLSLQKDVEAYSLSEISADTHTNPNSQTELSSLPQVKQNGITTISSINGSDNPDSTVILSKISSITHKIAKQQEDNSESGNDTASEDFSKLSVNNNDYKNRLNTINNVLSNNDYAQNDDKPEEDNHVLQLDTKQTVATSEFSSELKNQHDNNAEDHRAKSDAISSQNENTSSSSTLSSITSNSNASVNLSTKPEHNKTATHLTELSQFDDSEMMGLTSLTNSKVTNPSVPSTLNMTVTTTDKTSVHVQMTRLENGISAVSFQGTDEATTNVLKKTRHDLLNHLDTAGIQTTTVKINVLPTDTSNTSGEKGHGSSGNGTAFSGNSEHQNGQNSHNSRQQSEDRIELGPVNVQVSEEKRLELEQNSINSTYTSISNPISRSINISV</sequence>
<protein>
    <submittedName>
        <fullName evidence="2">Uncharacterized protein</fullName>
    </submittedName>
</protein>
<accession>A0A6P1NNR1</accession>
<dbReference type="AlphaFoldDB" id="A0A6P1NNR1"/>
<dbReference type="Proteomes" id="UP000463975">
    <property type="component" value="Plasmid unnamed1"/>
</dbReference>
<feature type="compositionally biased region" description="Basic and acidic residues" evidence="1">
    <location>
        <begin position="332"/>
        <end position="346"/>
    </location>
</feature>
<evidence type="ECO:0000313" key="3">
    <source>
        <dbReference type="Proteomes" id="UP000463975"/>
    </source>
</evidence>
<feature type="compositionally biased region" description="Low complexity" evidence="1">
    <location>
        <begin position="350"/>
        <end position="374"/>
    </location>
</feature>
<feature type="compositionally biased region" description="Polar residues" evidence="1">
    <location>
        <begin position="502"/>
        <end position="523"/>
    </location>
</feature>
<dbReference type="RefSeq" id="WP_160619548.1">
    <property type="nucleotide sequence ID" value="NZ_CP047653.1"/>
</dbReference>
<gene>
    <name evidence="2" type="ORF">GT348_09035</name>
</gene>
<feature type="compositionally biased region" description="Basic and acidic residues" evidence="1">
    <location>
        <begin position="106"/>
        <end position="129"/>
    </location>
</feature>
<evidence type="ECO:0000256" key="1">
    <source>
        <dbReference type="SAM" id="MobiDB-lite"/>
    </source>
</evidence>
<feature type="region of interest" description="Disordered" evidence="1">
    <location>
        <begin position="323"/>
        <end position="386"/>
    </location>
</feature>
<feature type="region of interest" description="Disordered" evidence="1">
    <location>
        <begin position="255"/>
        <end position="280"/>
    </location>
</feature>
<evidence type="ECO:0000313" key="2">
    <source>
        <dbReference type="EMBL" id="QHI96491.1"/>
    </source>
</evidence>
<feature type="region of interest" description="Disordered" evidence="1">
    <location>
        <begin position="485"/>
        <end position="536"/>
    </location>
</feature>
<keyword evidence="3" id="KW-1185">Reference proteome</keyword>
<keyword evidence="2" id="KW-0614">Plasmid</keyword>
<feature type="region of interest" description="Disordered" evidence="1">
    <location>
        <begin position="203"/>
        <end position="223"/>
    </location>
</feature>
<feature type="region of interest" description="Disordered" evidence="1">
    <location>
        <begin position="1"/>
        <end position="130"/>
    </location>
</feature>
<name>A0A6P1NNR1_9PROT</name>
<dbReference type="KEGG" id="bomb:GT348_09035"/>
<organism evidence="2 3">
    <name type="scientific">Aristophania vespae</name>
    <dbReference type="NCBI Taxonomy" id="2697033"/>
    <lineage>
        <taxon>Bacteria</taxon>
        <taxon>Pseudomonadati</taxon>
        <taxon>Pseudomonadota</taxon>
        <taxon>Alphaproteobacteria</taxon>
        <taxon>Acetobacterales</taxon>
        <taxon>Acetobacteraceae</taxon>
        <taxon>Aristophania</taxon>
    </lineage>
</organism>
<proteinExistence type="predicted"/>
<feature type="compositionally biased region" description="Polar residues" evidence="1">
    <location>
        <begin position="50"/>
        <end position="104"/>
    </location>
</feature>
<dbReference type="EMBL" id="CP047653">
    <property type="protein sequence ID" value="QHI96491.1"/>
    <property type="molecule type" value="Genomic_DNA"/>
</dbReference>